<reference evidence="1 2" key="1">
    <citation type="submission" date="2014-08" db="EMBL/GenBank/DDBJ databases">
        <authorList>
            <person name="den Bakker H.C."/>
        </authorList>
    </citation>
    <scope>NUCLEOTIDE SEQUENCE [LARGE SCALE GENOMIC DNA]</scope>
    <source>
        <strain evidence="1 2">DSM 18334</strain>
    </source>
</reference>
<gene>
    <name evidence="1" type="ORF">PWYN_26115</name>
</gene>
<dbReference type="Proteomes" id="UP000029734">
    <property type="component" value="Unassembled WGS sequence"/>
</dbReference>
<dbReference type="RefSeq" id="WP_036657701.1">
    <property type="nucleotide sequence ID" value="NZ_JQCR01000003.1"/>
</dbReference>
<evidence type="ECO:0008006" key="3">
    <source>
        <dbReference type="Google" id="ProtNLM"/>
    </source>
</evidence>
<dbReference type="EMBL" id="JQCR01000003">
    <property type="protein sequence ID" value="KGE18023.1"/>
    <property type="molecule type" value="Genomic_DNA"/>
</dbReference>
<dbReference type="AlphaFoldDB" id="A0A098M7L1"/>
<name>A0A098M7L1_9BACL</name>
<organism evidence="1 2">
    <name type="scientific">Paenibacillus wynnii</name>
    <dbReference type="NCBI Taxonomy" id="268407"/>
    <lineage>
        <taxon>Bacteria</taxon>
        <taxon>Bacillati</taxon>
        <taxon>Bacillota</taxon>
        <taxon>Bacilli</taxon>
        <taxon>Bacillales</taxon>
        <taxon>Paenibacillaceae</taxon>
        <taxon>Paenibacillus</taxon>
    </lineage>
</organism>
<accession>A0A098M7L1</accession>
<proteinExistence type="predicted"/>
<dbReference type="STRING" id="268407.PWYN_26115"/>
<sequence>MSTKLILRGLLGLIILMSAGGCSTILDSKAEGSYTEAAANGPFLSFFAGDSEFNGSADKPLSGAYKKGITLRELLRNSGIVVFAEDGKSIISVTDVSLDPELKWELQVGEEPLDYEDWDHAVDRTDHIKLIAVPKGNIDSVESVVLFLNGASDHPEMTHSYVLPFIADSSVRSLLKNSELVQLSENNKSILTVNEYTPLTDEVWKVKVNGKLLMENGMDMKLRPQDEVEIVLNLR</sequence>
<reference evidence="1 2" key="2">
    <citation type="submission" date="2014-10" db="EMBL/GenBank/DDBJ databases">
        <title>Comparative genomics of the Paenibacillus odorifer group.</title>
        <authorList>
            <person name="Tsai Y.-C."/>
            <person name="Martin N."/>
            <person name="Korlach J."/>
            <person name="Wiedmann M."/>
        </authorList>
    </citation>
    <scope>NUCLEOTIDE SEQUENCE [LARGE SCALE GENOMIC DNA]</scope>
    <source>
        <strain evidence="1 2">DSM 18334</strain>
    </source>
</reference>
<dbReference type="eggNOG" id="ENOG50348DU">
    <property type="taxonomic scope" value="Bacteria"/>
</dbReference>
<dbReference type="PROSITE" id="PS51257">
    <property type="entry name" value="PROKAR_LIPOPROTEIN"/>
    <property type="match status" value="1"/>
</dbReference>
<protein>
    <recommendedName>
        <fullName evidence="3">Lipoprotein</fullName>
    </recommendedName>
</protein>
<evidence type="ECO:0000313" key="2">
    <source>
        <dbReference type="Proteomes" id="UP000029734"/>
    </source>
</evidence>
<keyword evidence="2" id="KW-1185">Reference proteome</keyword>
<dbReference type="OrthoDB" id="2677181at2"/>
<evidence type="ECO:0000313" key="1">
    <source>
        <dbReference type="EMBL" id="KGE18023.1"/>
    </source>
</evidence>
<comment type="caution">
    <text evidence="1">The sequence shown here is derived from an EMBL/GenBank/DDBJ whole genome shotgun (WGS) entry which is preliminary data.</text>
</comment>